<dbReference type="Gene3D" id="3.30.200.20">
    <property type="entry name" value="Phosphorylase Kinase, domain 1"/>
    <property type="match status" value="1"/>
</dbReference>
<gene>
    <name evidence="1" type="ORF">PHYPA_002103</name>
</gene>
<evidence type="ECO:0000313" key="1">
    <source>
        <dbReference type="EMBL" id="PNR59312.1"/>
    </source>
</evidence>
<organism evidence="1">
    <name type="scientific">Physcomitrium patens</name>
    <name type="common">Spreading-leaved earth moss</name>
    <name type="synonym">Physcomitrella patens</name>
    <dbReference type="NCBI Taxonomy" id="3218"/>
    <lineage>
        <taxon>Eukaryota</taxon>
        <taxon>Viridiplantae</taxon>
        <taxon>Streptophyta</taxon>
        <taxon>Embryophyta</taxon>
        <taxon>Bryophyta</taxon>
        <taxon>Bryophytina</taxon>
        <taxon>Bryopsida</taxon>
        <taxon>Funariidae</taxon>
        <taxon>Funariales</taxon>
        <taxon>Funariaceae</taxon>
        <taxon>Physcomitrium</taxon>
    </lineage>
</organism>
<name>A0A2K1KZW1_PHYPA</name>
<keyword evidence="3" id="KW-1185">Reference proteome</keyword>
<dbReference type="SUPFAM" id="SSF56112">
    <property type="entry name" value="Protein kinase-like (PK-like)"/>
    <property type="match status" value="1"/>
</dbReference>
<proteinExistence type="predicted"/>
<dbReference type="PaxDb" id="3218-PP1S7_33V6.1"/>
<evidence type="ECO:0000313" key="2">
    <source>
        <dbReference type="EnsemblPlants" id="PAC:32934871.CDS.1"/>
    </source>
</evidence>
<accession>A0A2K1KZW1</accession>
<reference evidence="1 3" key="1">
    <citation type="journal article" date="2008" name="Science">
        <title>The Physcomitrella genome reveals evolutionary insights into the conquest of land by plants.</title>
        <authorList>
            <person name="Rensing S."/>
            <person name="Lang D."/>
            <person name="Zimmer A."/>
            <person name="Terry A."/>
            <person name="Salamov A."/>
            <person name="Shapiro H."/>
            <person name="Nishiyama T."/>
            <person name="Perroud P.-F."/>
            <person name="Lindquist E."/>
            <person name="Kamisugi Y."/>
            <person name="Tanahashi T."/>
            <person name="Sakakibara K."/>
            <person name="Fujita T."/>
            <person name="Oishi K."/>
            <person name="Shin-I T."/>
            <person name="Kuroki Y."/>
            <person name="Toyoda A."/>
            <person name="Suzuki Y."/>
            <person name="Hashimoto A."/>
            <person name="Yamaguchi K."/>
            <person name="Sugano A."/>
            <person name="Kohara Y."/>
            <person name="Fujiyama A."/>
            <person name="Anterola A."/>
            <person name="Aoki S."/>
            <person name="Ashton N."/>
            <person name="Barbazuk W.B."/>
            <person name="Barker E."/>
            <person name="Bennetzen J."/>
            <person name="Bezanilla M."/>
            <person name="Blankenship R."/>
            <person name="Cho S.H."/>
            <person name="Dutcher S."/>
            <person name="Estelle M."/>
            <person name="Fawcett J.A."/>
            <person name="Gundlach H."/>
            <person name="Hanada K."/>
            <person name="Heyl A."/>
            <person name="Hicks K.A."/>
            <person name="Hugh J."/>
            <person name="Lohr M."/>
            <person name="Mayer K."/>
            <person name="Melkozernov A."/>
            <person name="Murata T."/>
            <person name="Nelson D."/>
            <person name="Pils B."/>
            <person name="Prigge M."/>
            <person name="Reiss B."/>
            <person name="Renner T."/>
            <person name="Rombauts S."/>
            <person name="Rushton P."/>
            <person name="Sanderfoot A."/>
            <person name="Schween G."/>
            <person name="Shiu S.-H."/>
            <person name="Stueber K."/>
            <person name="Theodoulou F.L."/>
            <person name="Tu H."/>
            <person name="Van de Peer Y."/>
            <person name="Verrier P.J."/>
            <person name="Waters E."/>
            <person name="Wood A."/>
            <person name="Yang L."/>
            <person name="Cove D."/>
            <person name="Cuming A."/>
            <person name="Hasebe M."/>
            <person name="Lucas S."/>
            <person name="Mishler D.B."/>
            <person name="Reski R."/>
            <person name="Grigoriev I."/>
            <person name="Quatrano R.S."/>
            <person name="Boore J.L."/>
        </authorList>
    </citation>
    <scope>NUCLEOTIDE SEQUENCE [LARGE SCALE GENOMIC DNA]</scope>
    <source>
        <strain evidence="2 3">cv. Gransden 2004</strain>
    </source>
</reference>
<evidence type="ECO:0000313" key="3">
    <source>
        <dbReference type="Proteomes" id="UP000006727"/>
    </source>
</evidence>
<dbReference type="AlphaFoldDB" id="A0A2K1KZW1"/>
<dbReference type="Gramene" id="Pp3c2_2650V3.1">
    <property type="protein sequence ID" value="PAC:32934871.CDS.1"/>
    <property type="gene ID" value="Pp3c2_2650"/>
</dbReference>
<dbReference type="EMBL" id="ABEU02000002">
    <property type="protein sequence ID" value="PNR59312.1"/>
    <property type="molecule type" value="Genomic_DNA"/>
</dbReference>
<dbReference type="InParanoid" id="A0A2K1KZW1"/>
<dbReference type="InterPro" id="IPR011009">
    <property type="entry name" value="Kinase-like_dom_sf"/>
</dbReference>
<sequence>MYQITFTIQNFLYDYFLSESNYGSMYKATFKDDYIMPMKQLKSYILNGDLEFLNKVETLIKLKHMSLVNL</sequence>
<dbReference type="EnsemblPlants" id="Pp3c2_2650V3.1">
    <property type="protein sequence ID" value="PAC:32934871.CDS.1"/>
    <property type="gene ID" value="Pp3c2_2650"/>
</dbReference>
<dbReference type="Proteomes" id="UP000006727">
    <property type="component" value="Chromosome 2"/>
</dbReference>
<reference evidence="1 3" key="2">
    <citation type="journal article" date="2018" name="Plant J.">
        <title>The Physcomitrella patens chromosome-scale assembly reveals moss genome structure and evolution.</title>
        <authorList>
            <person name="Lang D."/>
            <person name="Ullrich K.K."/>
            <person name="Murat F."/>
            <person name="Fuchs J."/>
            <person name="Jenkins J."/>
            <person name="Haas F.B."/>
            <person name="Piednoel M."/>
            <person name="Gundlach H."/>
            <person name="Van Bel M."/>
            <person name="Meyberg R."/>
            <person name="Vives C."/>
            <person name="Morata J."/>
            <person name="Symeonidi A."/>
            <person name="Hiss M."/>
            <person name="Muchero W."/>
            <person name="Kamisugi Y."/>
            <person name="Saleh O."/>
            <person name="Blanc G."/>
            <person name="Decker E.L."/>
            <person name="van Gessel N."/>
            <person name="Grimwood J."/>
            <person name="Hayes R.D."/>
            <person name="Graham S.W."/>
            <person name="Gunter L.E."/>
            <person name="McDaniel S.F."/>
            <person name="Hoernstein S.N.W."/>
            <person name="Larsson A."/>
            <person name="Li F.W."/>
            <person name="Perroud P.F."/>
            <person name="Phillips J."/>
            <person name="Ranjan P."/>
            <person name="Rokshar D.S."/>
            <person name="Rothfels C.J."/>
            <person name="Schneider L."/>
            <person name="Shu S."/>
            <person name="Stevenson D.W."/>
            <person name="Thummler F."/>
            <person name="Tillich M."/>
            <person name="Villarreal Aguilar J.C."/>
            <person name="Widiez T."/>
            <person name="Wong G.K."/>
            <person name="Wymore A."/>
            <person name="Zhang Y."/>
            <person name="Zimmer A.D."/>
            <person name="Quatrano R.S."/>
            <person name="Mayer K.F.X."/>
            <person name="Goodstein D."/>
            <person name="Casacuberta J.M."/>
            <person name="Vandepoele K."/>
            <person name="Reski R."/>
            <person name="Cuming A.C."/>
            <person name="Tuskan G.A."/>
            <person name="Maumus F."/>
            <person name="Salse J."/>
            <person name="Schmutz J."/>
            <person name="Rensing S.A."/>
        </authorList>
    </citation>
    <scope>NUCLEOTIDE SEQUENCE [LARGE SCALE GENOMIC DNA]</scope>
    <source>
        <strain evidence="2 3">cv. Gransden 2004</strain>
    </source>
</reference>
<reference evidence="2" key="3">
    <citation type="submission" date="2020-12" db="UniProtKB">
        <authorList>
            <consortium name="EnsemblPlants"/>
        </authorList>
    </citation>
    <scope>IDENTIFICATION</scope>
</reference>
<protein>
    <submittedName>
        <fullName evidence="1 2">Uncharacterized protein</fullName>
    </submittedName>
</protein>